<evidence type="ECO:0000313" key="2">
    <source>
        <dbReference type="EMBL" id="EAY80367.1"/>
    </source>
</evidence>
<sequence>MTPTDEAGNSSSTVIAIVGRRIPLPRSSAVVGGGWGFPRSSPSPSTLVARSREAKMSEDLLATSSSSLSQTALLRTPSMEEDEEEDGKLLVEDMEMAGEDELLFLNDGAEDMKGNFVSSLGGGAKMISKIYKMAKMAK</sequence>
<accession>A2ZCN3</accession>
<keyword evidence="3" id="KW-1185">Reference proteome</keyword>
<dbReference type="AlphaFoldDB" id="A2ZCN3"/>
<dbReference type="STRING" id="39946.A2ZCN3"/>
<protein>
    <submittedName>
        <fullName evidence="2">Uncharacterized protein</fullName>
    </submittedName>
</protein>
<name>A2ZCN3_ORYSI</name>
<dbReference type="Gramene" id="BGIOSGA035009-TA">
    <property type="protein sequence ID" value="BGIOSGA035009-PA"/>
    <property type="gene ID" value="BGIOSGA035009"/>
</dbReference>
<feature type="compositionally biased region" description="Low complexity" evidence="1">
    <location>
        <begin position="60"/>
        <end position="74"/>
    </location>
</feature>
<organism evidence="2 3">
    <name type="scientific">Oryza sativa subsp. indica</name>
    <name type="common">Rice</name>
    <dbReference type="NCBI Taxonomy" id="39946"/>
    <lineage>
        <taxon>Eukaryota</taxon>
        <taxon>Viridiplantae</taxon>
        <taxon>Streptophyta</taxon>
        <taxon>Embryophyta</taxon>
        <taxon>Tracheophyta</taxon>
        <taxon>Spermatophyta</taxon>
        <taxon>Magnoliopsida</taxon>
        <taxon>Liliopsida</taxon>
        <taxon>Poales</taxon>
        <taxon>Poaceae</taxon>
        <taxon>BOP clade</taxon>
        <taxon>Oryzoideae</taxon>
        <taxon>Oryzeae</taxon>
        <taxon>Oryzinae</taxon>
        <taxon>Oryza</taxon>
        <taxon>Oryza sativa</taxon>
    </lineage>
</organism>
<dbReference type="EMBL" id="CM000136">
    <property type="protein sequence ID" value="EAY80367.1"/>
    <property type="molecule type" value="Genomic_DNA"/>
</dbReference>
<proteinExistence type="predicted"/>
<dbReference type="HOGENOM" id="CLU_1858383_0_0_1"/>
<dbReference type="OMA" id="IYKMAKM"/>
<gene>
    <name evidence="2" type="ORF">OsI_35542</name>
</gene>
<dbReference type="Proteomes" id="UP000007015">
    <property type="component" value="Chromosome 11"/>
</dbReference>
<evidence type="ECO:0000313" key="3">
    <source>
        <dbReference type="Proteomes" id="UP000007015"/>
    </source>
</evidence>
<feature type="region of interest" description="Disordered" evidence="1">
    <location>
        <begin position="59"/>
        <end position="84"/>
    </location>
</feature>
<evidence type="ECO:0000256" key="1">
    <source>
        <dbReference type="SAM" id="MobiDB-lite"/>
    </source>
</evidence>
<reference evidence="2 3" key="1">
    <citation type="journal article" date="2005" name="PLoS Biol.">
        <title>The genomes of Oryza sativa: a history of duplications.</title>
        <authorList>
            <person name="Yu J."/>
            <person name="Wang J."/>
            <person name="Lin W."/>
            <person name="Li S."/>
            <person name="Li H."/>
            <person name="Zhou J."/>
            <person name="Ni P."/>
            <person name="Dong W."/>
            <person name="Hu S."/>
            <person name="Zeng C."/>
            <person name="Zhang J."/>
            <person name="Zhang Y."/>
            <person name="Li R."/>
            <person name="Xu Z."/>
            <person name="Li S."/>
            <person name="Li X."/>
            <person name="Zheng H."/>
            <person name="Cong L."/>
            <person name="Lin L."/>
            <person name="Yin J."/>
            <person name="Geng J."/>
            <person name="Li G."/>
            <person name="Shi J."/>
            <person name="Liu J."/>
            <person name="Lv H."/>
            <person name="Li J."/>
            <person name="Wang J."/>
            <person name="Deng Y."/>
            <person name="Ran L."/>
            <person name="Shi X."/>
            <person name="Wang X."/>
            <person name="Wu Q."/>
            <person name="Li C."/>
            <person name="Ren X."/>
            <person name="Wang J."/>
            <person name="Wang X."/>
            <person name="Li D."/>
            <person name="Liu D."/>
            <person name="Zhang X."/>
            <person name="Ji Z."/>
            <person name="Zhao W."/>
            <person name="Sun Y."/>
            <person name="Zhang Z."/>
            <person name="Bao J."/>
            <person name="Han Y."/>
            <person name="Dong L."/>
            <person name="Ji J."/>
            <person name="Chen P."/>
            <person name="Wu S."/>
            <person name="Liu J."/>
            <person name="Xiao Y."/>
            <person name="Bu D."/>
            <person name="Tan J."/>
            <person name="Yang L."/>
            <person name="Ye C."/>
            <person name="Zhang J."/>
            <person name="Xu J."/>
            <person name="Zhou Y."/>
            <person name="Yu Y."/>
            <person name="Zhang B."/>
            <person name="Zhuang S."/>
            <person name="Wei H."/>
            <person name="Liu B."/>
            <person name="Lei M."/>
            <person name="Yu H."/>
            <person name="Li Y."/>
            <person name="Xu H."/>
            <person name="Wei S."/>
            <person name="He X."/>
            <person name="Fang L."/>
            <person name="Zhang Z."/>
            <person name="Zhang Y."/>
            <person name="Huang X."/>
            <person name="Su Z."/>
            <person name="Tong W."/>
            <person name="Li J."/>
            <person name="Tong Z."/>
            <person name="Li S."/>
            <person name="Ye J."/>
            <person name="Wang L."/>
            <person name="Fang L."/>
            <person name="Lei T."/>
            <person name="Chen C."/>
            <person name="Chen H."/>
            <person name="Xu Z."/>
            <person name="Li H."/>
            <person name="Huang H."/>
            <person name="Zhang F."/>
            <person name="Xu H."/>
            <person name="Li N."/>
            <person name="Zhao C."/>
            <person name="Li S."/>
            <person name="Dong L."/>
            <person name="Huang Y."/>
            <person name="Li L."/>
            <person name="Xi Y."/>
            <person name="Qi Q."/>
            <person name="Li W."/>
            <person name="Zhang B."/>
            <person name="Hu W."/>
            <person name="Zhang Y."/>
            <person name="Tian X."/>
            <person name="Jiao Y."/>
            <person name="Liang X."/>
            <person name="Jin J."/>
            <person name="Gao L."/>
            <person name="Zheng W."/>
            <person name="Hao B."/>
            <person name="Liu S."/>
            <person name="Wang W."/>
            <person name="Yuan L."/>
            <person name="Cao M."/>
            <person name="McDermott J."/>
            <person name="Samudrala R."/>
            <person name="Wang J."/>
            <person name="Wong G.K."/>
            <person name="Yang H."/>
        </authorList>
    </citation>
    <scope>NUCLEOTIDE SEQUENCE [LARGE SCALE GENOMIC DNA]</scope>
    <source>
        <strain evidence="3">cv. 93-11</strain>
    </source>
</reference>